<sequence>MVKVIWKNKAELHPYTACKDSLPEFFTDVNQIYDALLNKSGATGVFTDFPDTGVEFLKKQK</sequence>
<keyword evidence="2" id="KW-0378">Hydrolase</keyword>
<evidence type="ECO:0000313" key="2">
    <source>
        <dbReference type="EMBL" id="TDN43539.1"/>
    </source>
</evidence>
<dbReference type="GO" id="GO:0006629">
    <property type="term" value="P:lipid metabolic process"/>
    <property type="evidence" value="ECO:0007669"/>
    <property type="project" value="InterPro"/>
</dbReference>
<evidence type="ECO:0000313" key="3">
    <source>
        <dbReference type="Proteomes" id="UP000294998"/>
    </source>
</evidence>
<comment type="caution">
    <text evidence="2">The sequence shown here is derived from an EMBL/GenBank/DDBJ whole genome shotgun (WGS) entry which is preliminary data.</text>
</comment>
<dbReference type="EMBL" id="RWKG01000006">
    <property type="protein sequence ID" value="TDN43539.1"/>
    <property type="molecule type" value="Genomic_DNA"/>
</dbReference>
<proteinExistence type="predicted"/>
<feature type="domain" description="GP-PDE" evidence="1">
    <location>
        <begin position="1"/>
        <end position="57"/>
    </location>
</feature>
<dbReference type="InterPro" id="IPR030395">
    <property type="entry name" value="GP_PDE_dom"/>
</dbReference>
<dbReference type="Proteomes" id="UP000294998">
    <property type="component" value="Unassembled WGS sequence"/>
</dbReference>
<dbReference type="InterPro" id="IPR017946">
    <property type="entry name" value="PLC-like_Pdiesterase_TIM-brl"/>
</dbReference>
<dbReference type="Gene3D" id="3.20.20.190">
    <property type="entry name" value="Phosphatidylinositol (PI) phosphodiesterase"/>
    <property type="match status" value="1"/>
</dbReference>
<reference evidence="2 3" key="1">
    <citation type="submission" date="2018-12" db="EMBL/GenBank/DDBJ databases">
        <authorList>
            <person name="Fluit A.C."/>
        </authorList>
    </citation>
    <scope>NUCLEOTIDE SEQUENCE [LARGE SCALE GENOMIC DNA]</scope>
    <source>
        <strain evidence="2 3">16-549009</strain>
    </source>
</reference>
<protein>
    <submittedName>
        <fullName evidence="2">Glycerophosphoryl diester phosphodiesterase, periplasmic</fullName>
        <ecNumber evidence="2">3.1.4.46</ecNumber>
    </submittedName>
</protein>
<accession>A0AAQ2BKY0</accession>
<dbReference type="PROSITE" id="PS51704">
    <property type="entry name" value="GP_PDE"/>
    <property type="match status" value="1"/>
</dbReference>
<dbReference type="SUPFAM" id="SSF51695">
    <property type="entry name" value="PLC-like phosphodiesterases"/>
    <property type="match status" value="1"/>
</dbReference>
<dbReference type="GO" id="GO:0008889">
    <property type="term" value="F:glycerophosphodiester phosphodiesterase activity"/>
    <property type="evidence" value="ECO:0007669"/>
    <property type="project" value="UniProtKB-EC"/>
</dbReference>
<gene>
    <name evidence="2" type="ORF">EGH31_0267</name>
</gene>
<name>A0AAQ2BKY0_HAEHA</name>
<organism evidence="2 3">
    <name type="scientific">Haemophilus haemolyticus</name>
    <dbReference type="NCBI Taxonomy" id="726"/>
    <lineage>
        <taxon>Bacteria</taxon>
        <taxon>Pseudomonadati</taxon>
        <taxon>Pseudomonadota</taxon>
        <taxon>Gammaproteobacteria</taxon>
        <taxon>Pasteurellales</taxon>
        <taxon>Pasteurellaceae</taxon>
        <taxon>Haemophilus</taxon>
    </lineage>
</organism>
<evidence type="ECO:0000259" key="1">
    <source>
        <dbReference type="PROSITE" id="PS51704"/>
    </source>
</evidence>
<dbReference type="EC" id="3.1.4.46" evidence="2"/>
<dbReference type="AlphaFoldDB" id="A0AAQ2BKY0"/>